<evidence type="ECO:0000259" key="3">
    <source>
        <dbReference type="Pfam" id="PF20736"/>
    </source>
</evidence>
<dbReference type="GO" id="GO:0046373">
    <property type="term" value="P:L-arabinose metabolic process"/>
    <property type="evidence" value="ECO:0007669"/>
    <property type="project" value="InterPro"/>
</dbReference>
<dbReference type="SUPFAM" id="SSF110221">
    <property type="entry name" value="AbfB domain"/>
    <property type="match status" value="1"/>
</dbReference>
<feature type="chain" id="PRO_5029450261" evidence="1">
    <location>
        <begin position="35"/>
        <end position="866"/>
    </location>
</feature>
<dbReference type="EMBL" id="LR746279">
    <property type="protein sequence ID" value="CAA7409517.1"/>
    <property type="molecule type" value="Genomic_DNA"/>
</dbReference>
<reference evidence="4" key="1">
    <citation type="submission" date="2020-02" db="EMBL/GenBank/DDBJ databases">
        <authorList>
            <person name="Scholz U."/>
            <person name="Mascher M."/>
            <person name="Fiebig A."/>
        </authorList>
    </citation>
    <scope>NUCLEOTIDE SEQUENCE</scope>
</reference>
<dbReference type="InterPro" id="IPR008928">
    <property type="entry name" value="6-hairpin_glycosidase_sf"/>
</dbReference>
<gene>
    <name evidence="4" type="ORF">SI8410_16020195</name>
</gene>
<dbReference type="Gene3D" id="2.80.10.50">
    <property type="match status" value="1"/>
</dbReference>
<feature type="domain" description="Non-reducing end beta-L-arabinofuranosidase-like GH127 catalytic" evidence="2">
    <location>
        <begin position="125"/>
        <end position="507"/>
    </location>
</feature>
<dbReference type="AlphaFoldDB" id="A0A7I8LHJ3"/>
<dbReference type="InterPro" id="IPR036195">
    <property type="entry name" value="AbfB_ABD_sf"/>
</dbReference>
<organism evidence="4 5">
    <name type="scientific">Spirodela intermedia</name>
    <name type="common">Intermediate duckweed</name>
    <dbReference type="NCBI Taxonomy" id="51605"/>
    <lineage>
        <taxon>Eukaryota</taxon>
        <taxon>Viridiplantae</taxon>
        <taxon>Streptophyta</taxon>
        <taxon>Embryophyta</taxon>
        <taxon>Tracheophyta</taxon>
        <taxon>Spermatophyta</taxon>
        <taxon>Magnoliopsida</taxon>
        <taxon>Liliopsida</taxon>
        <taxon>Araceae</taxon>
        <taxon>Lemnoideae</taxon>
        <taxon>Spirodela</taxon>
    </lineage>
</organism>
<dbReference type="InterPro" id="IPR012878">
    <property type="entry name" value="Beta-AFase-like_GH127_cat"/>
</dbReference>
<dbReference type="Pfam" id="PF20736">
    <property type="entry name" value="Glyco_hydro127M"/>
    <property type="match status" value="1"/>
</dbReference>
<dbReference type="PANTHER" id="PTHR31151">
    <property type="entry name" value="PROLINE-TRNA LIGASE (DUF1680)"/>
    <property type="match status" value="1"/>
</dbReference>
<protein>
    <submittedName>
        <fullName evidence="4">Uncharacterized protein</fullName>
    </submittedName>
</protein>
<evidence type="ECO:0000259" key="2">
    <source>
        <dbReference type="Pfam" id="PF07944"/>
    </source>
</evidence>
<dbReference type="PANTHER" id="PTHR31151:SF0">
    <property type="entry name" value="PROLINE-TRNA LIGASE (DUF1680)"/>
    <property type="match status" value="1"/>
</dbReference>
<evidence type="ECO:0000256" key="1">
    <source>
        <dbReference type="SAM" id="SignalP"/>
    </source>
</evidence>
<proteinExistence type="predicted"/>
<evidence type="ECO:0000313" key="4">
    <source>
        <dbReference type="EMBL" id="CAA7409517.1"/>
    </source>
</evidence>
<dbReference type="GO" id="GO:0046556">
    <property type="term" value="F:alpha-L-arabinofuranosidase activity"/>
    <property type="evidence" value="ECO:0007669"/>
    <property type="project" value="InterPro"/>
</dbReference>
<keyword evidence="1" id="KW-0732">Signal</keyword>
<accession>A0A7I8LHJ3</accession>
<feature type="signal peptide" evidence="1">
    <location>
        <begin position="1"/>
        <end position="34"/>
    </location>
</feature>
<dbReference type="Pfam" id="PF07944">
    <property type="entry name" value="Beta-AFase-like_GH127_cat"/>
    <property type="match status" value="1"/>
</dbReference>
<dbReference type="OrthoDB" id="5358475at2759"/>
<dbReference type="SUPFAM" id="SSF48208">
    <property type="entry name" value="Six-hairpin glycosidases"/>
    <property type="match status" value="1"/>
</dbReference>
<sequence>MANFVSVVAAGRKEAWVLYVLLLLACILPDCGSAKECTNSGVSHTLRYQLLVSKNASEKEEILSHHLHLNPPEESAWMELLSRKLMRRGGPREEFDWAVLYRRIKSPHGQISAGGDFLQELSLHDVRLDPDSRHGEAQRTNLEYLLMLDVDQLVWSFRKQAGLQYPGKPYGGWESPDIELRGHFVGHYMSASAKMWASTHNDTLYQKMSAVVEALNACQKKMGTGYLSAFPTELFDRFEALRSVWAPYYTIHKIMAGLLDQYLYAGNNEALQMVVWMAEYFGNRVENVIKKYTIERHWTSLNEETGGMNDVLYNLYSITGDQKHLKLAHLFDKPCFLGLLAVQSDSLSGFHANTHIPIVIGAQRRYEITGDPLYKDIGTYFMDIINSSHSYATGGTSFGEFWSDPKHLAETLKTENEESCTTYNMLKVSRNLFRWTREMSYVDYYERAMTNGVLSIQRGTDPGIMIYMLPLGVGVSKAKSYHGWGTQFSSFWCCYGTGIESFSKLGDSIYFEKGGSTPSLYIVQYVSNSLNWKSGGIRLGQKVEPLASSEPYLRVTLTFSPVKAAAQSSELNLRIPFWTRSDAKAALNDESLNVPLPGNFLSITRKWSPGDKLTLQLPVGLRMEAIEDERPEYASVQAILFGPYLLAGLSKTDWRLSPGGAKSPADWITAVPSGHLSQLISLTQAFASSGAAALVLSNSNGSIAMAELPREGSDAAVHATFRLVPASPSPVPEQLVMLEPLDLPGMVVAAPPAPGGVLTVAAAGAAADSTFRVVAGLDGKNGTVSFESLGRPGCYILGAAAFSPGESVRLGAAAASPAAASFSLNAPMRGYNPISFVAKGATRDFLLEPLMSLKDESYTAYFSIGG</sequence>
<evidence type="ECO:0000313" key="5">
    <source>
        <dbReference type="Proteomes" id="UP000663760"/>
    </source>
</evidence>
<dbReference type="InterPro" id="IPR049046">
    <property type="entry name" value="Beta-AFase-like_GH127_middle"/>
</dbReference>
<keyword evidence="5" id="KW-1185">Reference proteome</keyword>
<name>A0A7I8LHJ3_SPIIN</name>
<dbReference type="Proteomes" id="UP000663760">
    <property type="component" value="Chromosome 16"/>
</dbReference>
<feature type="domain" description="Non-reducing end beta-L-arabinofuranosidase-like GH127 middle" evidence="3">
    <location>
        <begin position="520"/>
        <end position="618"/>
    </location>
</feature>